<evidence type="ECO:0000313" key="2">
    <source>
        <dbReference type="Proteomes" id="UP000199024"/>
    </source>
</evidence>
<dbReference type="InterPro" id="IPR011042">
    <property type="entry name" value="6-blade_b-propeller_TolB-like"/>
</dbReference>
<sequence>MRRFNFLFALQYAILGLCSLSTLFLAGCAGVTGTAVPSSLETSIPAGSVHGGQQPIQGAHVYLMAANTTGTYGSASTSLLHSGDPGTANDSIGTYVTTNSSGGFNYAGTATCPTPSTQVYLLAMGGNPTGLQGGPNNSASVLTAALGSCSTINSATFTSMNEVTTVAMAFALNQFMVDGTHVGAPASNVTGLKRAFATVANLVNSSTGAALAVTPGGNAVAPQATLNTLANIIAPCVNSGGSASSACSTLFSQTSTASGTPTTVLGAALNIAAFPGSQTAALYSDAAATAPFQPTLGAAPNDFSLGITYSPSIGVAQPSAVVIDASGNLWMANCQSCVTPTATDSIVEYGPDGTFLHSYSNAGIHNTKGLAIDAASSYLYSLNQAVAGSTHTLDQLTKMSLATGAVQSGFPVTFASGTYGTNTFNGIAVDNSGEIWATAAAAGAIVELNPGGNVINGGPYYIGGTYGVAVDNIGNIWFAGSGGNNLLQFDTNGDFLNNFTPAGLNQPQGIAINSSNEIWMPNVASNSLSKIEFFNGSNGSGSPYTSLGLFKPTVIAIDGTNQVVIPNCRVGCAGSGSTLPDSVLRLSQGGASNTGGSGSSAGAQNAGFSGVNGAAIDVSGNVWVTNSVTGKLTEIVSFAAPTIQPIAAASSAGTLGQLP</sequence>
<proteinExistence type="predicted"/>
<dbReference type="PANTHER" id="PTHR40274">
    <property type="entry name" value="VIRGINIAMYCIN B LYASE"/>
    <property type="match status" value="1"/>
</dbReference>
<name>A0A1I6MA46_9BACT</name>
<evidence type="ECO:0008006" key="3">
    <source>
        <dbReference type="Google" id="ProtNLM"/>
    </source>
</evidence>
<dbReference type="PROSITE" id="PS51257">
    <property type="entry name" value="PROKAR_LIPOPROTEIN"/>
    <property type="match status" value="1"/>
</dbReference>
<keyword evidence="2" id="KW-1185">Reference proteome</keyword>
<dbReference type="Gene3D" id="2.120.10.30">
    <property type="entry name" value="TolB, C-terminal domain"/>
    <property type="match status" value="1"/>
</dbReference>
<dbReference type="OrthoDB" id="107542at2"/>
<accession>A0A1I6MA46</accession>
<dbReference type="EMBL" id="FOZL01000001">
    <property type="protein sequence ID" value="SFS12585.1"/>
    <property type="molecule type" value="Genomic_DNA"/>
</dbReference>
<dbReference type="STRING" id="474950.SAMN05421771_2158"/>
<evidence type="ECO:0000313" key="1">
    <source>
        <dbReference type="EMBL" id="SFS12585.1"/>
    </source>
</evidence>
<protein>
    <recommendedName>
        <fullName evidence="3">NHL repeat containing protein</fullName>
    </recommendedName>
</protein>
<dbReference type="InterPro" id="IPR051344">
    <property type="entry name" value="Vgb"/>
</dbReference>
<dbReference type="RefSeq" id="WP_141223879.1">
    <property type="nucleotide sequence ID" value="NZ_FOZL01000001.1"/>
</dbReference>
<dbReference type="SUPFAM" id="SSF63829">
    <property type="entry name" value="Calcium-dependent phosphotriesterase"/>
    <property type="match status" value="1"/>
</dbReference>
<reference evidence="1 2" key="1">
    <citation type="submission" date="2016-10" db="EMBL/GenBank/DDBJ databases">
        <authorList>
            <person name="de Groot N.N."/>
        </authorList>
    </citation>
    <scope>NUCLEOTIDE SEQUENCE [LARGE SCALE GENOMIC DNA]</scope>
    <source>
        <strain evidence="1 2">DSM 21001</strain>
    </source>
</reference>
<organism evidence="1 2">
    <name type="scientific">Granulicella pectinivorans</name>
    <dbReference type="NCBI Taxonomy" id="474950"/>
    <lineage>
        <taxon>Bacteria</taxon>
        <taxon>Pseudomonadati</taxon>
        <taxon>Acidobacteriota</taxon>
        <taxon>Terriglobia</taxon>
        <taxon>Terriglobales</taxon>
        <taxon>Acidobacteriaceae</taxon>
        <taxon>Granulicella</taxon>
    </lineage>
</organism>
<dbReference type="PANTHER" id="PTHR40274:SF3">
    <property type="entry name" value="VIRGINIAMYCIN B LYASE"/>
    <property type="match status" value="1"/>
</dbReference>
<gene>
    <name evidence="1" type="ORF">SAMN05421771_2158</name>
</gene>
<dbReference type="Proteomes" id="UP000199024">
    <property type="component" value="Unassembled WGS sequence"/>
</dbReference>
<dbReference type="AlphaFoldDB" id="A0A1I6MA46"/>